<reference evidence="4" key="1">
    <citation type="submission" date="2023-07" db="EMBL/GenBank/DDBJ databases">
        <title>30 novel species of actinomycetes from the DSMZ collection.</title>
        <authorList>
            <person name="Nouioui I."/>
        </authorList>
    </citation>
    <scope>NUCLEOTIDE SEQUENCE [LARGE SCALE GENOMIC DNA]</scope>
    <source>
        <strain evidence="4">DSM 44915</strain>
    </source>
</reference>
<feature type="domain" description="PepSY" evidence="2">
    <location>
        <begin position="83"/>
        <end position="122"/>
    </location>
</feature>
<name>A0ABU2JI68_9ACTN</name>
<accession>A0ABU2JI68</accession>
<feature type="compositionally biased region" description="Polar residues" evidence="1">
    <location>
        <begin position="35"/>
        <end position="46"/>
    </location>
</feature>
<evidence type="ECO:0000313" key="3">
    <source>
        <dbReference type="EMBL" id="MDT0264685.1"/>
    </source>
</evidence>
<organism evidence="3 4">
    <name type="scientific">Streptomyces chisholmiae</name>
    <dbReference type="NCBI Taxonomy" id="3075540"/>
    <lineage>
        <taxon>Bacteria</taxon>
        <taxon>Bacillati</taxon>
        <taxon>Actinomycetota</taxon>
        <taxon>Actinomycetes</taxon>
        <taxon>Kitasatosporales</taxon>
        <taxon>Streptomycetaceae</taxon>
        <taxon>Streptomyces</taxon>
    </lineage>
</organism>
<feature type="compositionally biased region" description="Acidic residues" evidence="1">
    <location>
        <begin position="141"/>
        <end position="151"/>
    </location>
</feature>
<feature type="region of interest" description="Disordered" evidence="1">
    <location>
        <begin position="132"/>
        <end position="151"/>
    </location>
</feature>
<feature type="compositionally biased region" description="Acidic residues" evidence="1">
    <location>
        <begin position="47"/>
        <end position="61"/>
    </location>
</feature>
<keyword evidence="4" id="KW-1185">Reference proteome</keyword>
<proteinExistence type="predicted"/>
<dbReference type="Pfam" id="PF03413">
    <property type="entry name" value="PepSY"/>
    <property type="match status" value="1"/>
</dbReference>
<evidence type="ECO:0000256" key="1">
    <source>
        <dbReference type="SAM" id="MobiDB-lite"/>
    </source>
</evidence>
<dbReference type="Gene3D" id="3.10.450.40">
    <property type="match status" value="2"/>
</dbReference>
<sequence length="259" mass="28137">MKRNMIVALATAGAVVGGGTLAGIALADGDRGSRTESAALSSTSLEIQEDGSTDDTDDRDERDDRADDGGSAPVAGDSAALRAIDTALAAAPGVVTEIDLERDDDDPRGWEIEIYGEGETWHHVLVNEEGTEVLAERDRQGDDDDDDDDWDDDLAAARSLLAAESHTDAAMAVAIAEQHTGATLREADVDDGRWELELRGEDGTEYELSINLQNGDIVEEERDRDDDDDDDRDDRDDDGRDDDDDRDDRDDRDDDGRDD</sequence>
<comment type="caution">
    <text evidence="3">The sequence shown here is derived from an EMBL/GenBank/DDBJ whole genome shotgun (WGS) entry which is preliminary data.</text>
</comment>
<evidence type="ECO:0000313" key="4">
    <source>
        <dbReference type="Proteomes" id="UP001183410"/>
    </source>
</evidence>
<dbReference type="EMBL" id="JAVREO010000001">
    <property type="protein sequence ID" value="MDT0264685.1"/>
    <property type="molecule type" value="Genomic_DNA"/>
</dbReference>
<feature type="compositionally biased region" description="Acidic residues" evidence="1">
    <location>
        <begin position="217"/>
        <end position="259"/>
    </location>
</feature>
<gene>
    <name evidence="3" type="ORF">RM844_00100</name>
</gene>
<evidence type="ECO:0000259" key="2">
    <source>
        <dbReference type="Pfam" id="PF03413"/>
    </source>
</evidence>
<dbReference type="RefSeq" id="WP_311663200.1">
    <property type="nucleotide sequence ID" value="NZ_JAVREO010000001.1"/>
</dbReference>
<dbReference type="InterPro" id="IPR025711">
    <property type="entry name" value="PepSY"/>
</dbReference>
<dbReference type="Proteomes" id="UP001183410">
    <property type="component" value="Unassembled WGS sequence"/>
</dbReference>
<feature type="region of interest" description="Disordered" evidence="1">
    <location>
        <begin position="29"/>
        <end position="78"/>
    </location>
</feature>
<protein>
    <submittedName>
        <fullName evidence="3">PepSY domain-containing protein</fullName>
    </submittedName>
</protein>
<feature type="region of interest" description="Disordered" evidence="1">
    <location>
        <begin position="205"/>
        <end position="259"/>
    </location>
</feature>